<organism evidence="5 6">
    <name type="scientific">Chironomus riparius</name>
    <dbReference type="NCBI Taxonomy" id="315576"/>
    <lineage>
        <taxon>Eukaryota</taxon>
        <taxon>Metazoa</taxon>
        <taxon>Ecdysozoa</taxon>
        <taxon>Arthropoda</taxon>
        <taxon>Hexapoda</taxon>
        <taxon>Insecta</taxon>
        <taxon>Pterygota</taxon>
        <taxon>Neoptera</taxon>
        <taxon>Endopterygota</taxon>
        <taxon>Diptera</taxon>
        <taxon>Nematocera</taxon>
        <taxon>Chironomoidea</taxon>
        <taxon>Chironomidae</taxon>
        <taxon>Chironominae</taxon>
        <taxon>Chironomus</taxon>
    </lineage>
</organism>
<dbReference type="PANTHER" id="PTHR22904:SF532">
    <property type="entry name" value="HEAT SHOCK PROTEIN STI1-LIKE PROTEIN"/>
    <property type="match status" value="1"/>
</dbReference>
<evidence type="ECO:0000313" key="5">
    <source>
        <dbReference type="EMBL" id="CAG9811242.1"/>
    </source>
</evidence>
<feature type="transmembrane region" description="Helical" evidence="4">
    <location>
        <begin position="164"/>
        <end position="185"/>
    </location>
</feature>
<dbReference type="PANTHER" id="PTHR22904">
    <property type="entry name" value="TPR REPEAT CONTAINING PROTEIN"/>
    <property type="match status" value="1"/>
</dbReference>
<evidence type="ECO:0000256" key="4">
    <source>
        <dbReference type="SAM" id="Phobius"/>
    </source>
</evidence>
<protein>
    <submittedName>
        <fullName evidence="5">Uncharacterized protein</fullName>
    </submittedName>
</protein>
<keyword evidence="1" id="KW-0677">Repeat</keyword>
<evidence type="ECO:0000256" key="1">
    <source>
        <dbReference type="ARBA" id="ARBA00022737"/>
    </source>
</evidence>
<reference evidence="5" key="2">
    <citation type="submission" date="2022-10" db="EMBL/GenBank/DDBJ databases">
        <authorList>
            <consortium name="ENA_rothamsted_submissions"/>
            <consortium name="culmorum"/>
            <person name="King R."/>
        </authorList>
    </citation>
    <scope>NUCLEOTIDE SEQUENCE</scope>
</reference>
<keyword evidence="4" id="KW-0472">Membrane</keyword>
<keyword evidence="4" id="KW-0812">Transmembrane</keyword>
<dbReference type="SMART" id="SM00028">
    <property type="entry name" value="TPR"/>
    <property type="match status" value="3"/>
</dbReference>
<dbReference type="EMBL" id="OU895880">
    <property type="protein sequence ID" value="CAG9811242.1"/>
    <property type="molecule type" value="Genomic_DNA"/>
</dbReference>
<dbReference type="PROSITE" id="PS50005">
    <property type="entry name" value="TPR"/>
    <property type="match status" value="1"/>
</dbReference>
<accession>A0A9N9S9H7</accession>
<sequence>MEPQEDEVTALREKGNQCVKDSDFKQAIVFYSDALRKASQDWHILFSNRSFAYLKEKLYYYALADAEKVIELNPMFVKGYFRKAEVLKECCMYDEAILSYGRALKLEPTNNTIITNLRQTALMCNRESMLERNVPFVGAGCGVIVAIIIVIFDQFTRTPTLKNPMLMVLIVMCIAAVGFVIAKIYRYYLKLHRKGLIQEPTDLSKDFLVNDQSTDEQLDENELPKKKNRYTKSQARLRFKKGKS</sequence>
<dbReference type="SUPFAM" id="SSF48452">
    <property type="entry name" value="TPR-like"/>
    <property type="match status" value="1"/>
</dbReference>
<feature type="repeat" description="TPR" evidence="3">
    <location>
        <begin position="77"/>
        <end position="110"/>
    </location>
</feature>
<evidence type="ECO:0000313" key="6">
    <source>
        <dbReference type="Proteomes" id="UP001153620"/>
    </source>
</evidence>
<dbReference type="Gene3D" id="1.25.40.10">
    <property type="entry name" value="Tetratricopeptide repeat domain"/>
    <property type="match status" value="1"/>
</dbReference>
<dbReference type="OrthoDB" id="2423701at2759"/>
<dbReference type="InterPro" id="IPR019734">
    <property type="entry name" value="TPR_rpt"/>
</dbReference>
<evidence type="ECO:0000256" key="2">
    <source>
        <dbReference type="ARBA" id="ARBA00022803"/>
    </source>
</evidence>
<proteinExistence type="predicted"/>
<name>A0A9N9S9H7_9DIPT</name>
<gene>
    <name evidence="5" type="ORF">CHIRRI_LOCUS14051</name>
</gene>
<dbReference type="InterPro" id="IPR011990">
    <property type="entry name" value="TPR-like_helical_dom_sf"/>
</dbReference>
<keyword evidence="2 3" id="KW-0802">TPR repeat</keyword>
<keyword evidence="6" id="KW-1185">Reference proteome</keyword>
<evidence type="ECO:0000256" key="3">
    <source>
        <dbReference type="PROSITE-ProRule" id="PRU00339"/>
    </source>
</evidence>
<keyword evidence="4" id="KW-1133">Transmembrane helix</keyword>
<feature type="transmembrane region" description="Helical" evidence="4">
    <location>
        <begin position="133"/>
        <end position="152"/>
    </location>
</feature>
<dbReference type="AlphaFoldDB" id="A0A9N9S9H7"/>
<reference evidence="5" key="1">
    <citation type="submission" date="2022-01" db="EMBL/GenBank/DDBJ databases">
        <authorList>
            <person name="King R."/>
        </authorList>
    </citation>
    <scope>NUCLEOTIDE SEQUENCE</scope>
</reference>
<dbReference type="GO" id="GO:0051879">
    <property type="term" value="F:Hsp90 protein binding"/>
    <property type="evidence" value="ECO:0007669"/>
    <property type="project" value="TreeGrafter"/>
</dbReference>
<dbReference type="Proteomes" id="UP001153620">
    <property type="component" value="Chromosome 4"/>
</dbReference>